<feature type="compositionally biased region" description="Polar residues" evidence="1">
    <location>
        <begin position="298"/>
        <end position="314"/>
    </location>
</feature>
<feature type="region of interest" description="Disordered" evidence="1">
    <location>
        <begin position="74"/>
        <end position="107"/>
    </location>
</feature>
<name>A0AA38JTW3_9AGAR</name>
<dbReference type="Proteomes" id="UP001176059">
    <property type="component" value="Unassembled WGS sequence"/>
</dbReference>
<organism evidence="2 3">
    <name type="scientific">Lentinula guzmanii</name>
    <dbReference type="NCBI Taxonomy" id="2804957"/>
    <lineage>
        <taxon>Eukaryota</taxon>
        <taxon>Fungi</taxon>
        <taxon>Dikarya</taxon>
        <taxon>Basidiomycota</taxon>
        <taxon>Agaricomycotina</taxon>
        <taxon>Agaricomycetes</taxon>
        <taxon>Agaricomycetidae</taxon>
        <taxon>Agaricales</taxon>
        <taxon>Marasmiineae</taxon>
        <taxon>Omphalotaceae</taxon>
        <taxon>Lentinula</taxon>
    </lineage>
</organism>
<reference evidence="2" key="2">
    <citation type="journal article" date="2023" name="Proc. Natl. Acad. Sci. U.S.A.">
        <title>A global phylogenomic analysis of the shiitake genus Lentinula.</title>
        <authorList>
            <person name="Sierra-Patev S."/>
            <person name="Min B."/>
            <person name="Naranjo-Ortiz M."/>
            <person name="Looney B."/>
            <person name="Konkel Z."/>
            <person name="Slot J.C."/>
            <person name="Sakamoto Y."/>
            <person name="Steenwyk J.L."/>
            <person name="Rokas A."/>
            <person name="Carro J."/>
            <person name="Camarero S."/>
            <person name="Ferreira P."/>
            <person name="Molpeceres G."/>
            <person name="Ruiz-Duenas F.J."/>
            <person name="Serrano A."/>
            <person name="Henrissat B."/>
            <person name="Drula E."/>
            <person name="Hughes K.W."/>
            <person name="Mata J.L."/>
            <person name="Ishikawa N.K."/>
            <person name="Vargas-Isla R."/>
            <person name="Ushijima S."/>
            <person name="Smith C.A."/>
            <person name="Donoghue J."/>
            <person name="Ahrendt S."/>
            <person name="Andreopoulos W."/>
            <person name="He G."/>
            <person name="LaButti K."/>
            <person name="Lipzen A."/>
            <person name="Ng V."/>
            <person name="Riley R."/>
            <person name="Sandor L."/>
            <person name="Barry K."/>
            <person name="Martinez A.T."/>
            <person name="Xiao Y."/>
            <person name="Gibbons J.G."/>
            <person name="Terashima K."/>
            <person name="Grigoriev I.V."/>
            <person name="Hibbett D."/>
        </authorList>
    </citation>
    <scope>NUCLEOTIDE SEQUENCE</scope>
    <source>
        <strain evidence="2">ET3784</strain>
    </source>
</reference>
<feature type="compositionally biased region" description="Low complexity" evidence="1">
    <location>
        <begin position="243"/>
        <end position="253"/>
    </location>
</feature>
<comment type="caution">
    <text evidence="2">The sequence shown here is derived from an EMBL/GenBank/DDBJ whole genome shotgun (WGS) entry which is preliminary data.</text>
</comment>
<feature type="compositionally biased region" description="Low complexity" evidence="1">
    <location>
        <begin position="164"/>
        <end position="178"/>
    </location>
</feature>
<feature type="compositionally biased region" description="Low complexity" evidence="1">
    <location>
        <begin position="331"/>
        <end position="340"/>
    </location>
</feature>
<evidence type="ECO:0000313" key="2">
    <source>
        <dbReference type="EMBL" id="KAJ3736075.1"/>
    </source>
</evidence>
<proteinExistence type="predicted"/>
<feature type="compositionally biased region" description="Polar residues" evidence="1">
    <location>
        <begin position="198"/>
        <end position="215"/>
    </location>
</feature>
<keyword evidence="3" id="KW-1185">Reference proteome</keyword>
<protein>
    <submittedName>
        <fullName evidence="2">Uncharacterized protein</fullName>
    </submittedName>
</protein>
<feature type="compositionally biased region" description="Low complexity" evidence="1">
    <location>
        <begin position="78"/>
        <end position="88"/>
    </location>
</feature>
<dbReference type="EMBL" id="JANVFO010000006">
    <property type="protein sequence ID" value="KAJ3736075.1"/>
    <property type="molecule type" value="Genomic_DNA"/>
</dbReference>
<gene>
    <name evidence="2" type="ORF">DFJ43DRAFT_990287</name>
</gene>
<feature type="region of interest" description="Disordered" evidence="1">
    <location>
        <begin position="137"/>
        <end position="218"/>
    </location>
</feature>
<dbReference type="AlphaFoldDB" id="A0AA38JTW3"/>
<evidence type="ECO:0000313" key="3">
    <source>
        <dbReference type="Proteomes" id="UP001176059"/>
    </source>
</evidence>
<feature type="region of interest" description="Disordered" evidence="1">
    <location>
        <begin position="326"/>
        <end position="345"/>
    </location>
</feature>
<evidence type="ECO:0000256" key="1">
    <source>
        <dbReference type="SAM" id="MobiDB-lite"/>
    </source>
</evidence>
<accession>A0AA38JTW3</accession>
<sequence length="445" mass="47197">MFEEICLTCGKHLSDDGSIYCSDECQILDTASPSISSASSALSSPHLGYAIGGEVPALVSSALGKALRGYHTRDHHSVSSSASSTSCSALTDEEDDDSNYVSGSEGAYQDEYMEGNLKSSGLYPIFRAPLSYARRPSGTNNVHAAPHTLGRAPTSGSFPGHVYSAPPSAPIHSHSQSSTDDETYSSDFGSSSRDEESYSTLTTPDEGQKRSTITNAKRFRNRASLPAYFSLLQVSSDTQPRVSLSVSDSSGHSATRPSPPTPKSIVAGMPIQPFTAPPSASIQATPRGRRKDLEASRSTRISSNDRISFGSGSRFDNSLAQSITASEAFRSQSSSKGSKTSLDRISDCNMVSTSALPRGRAAIRRNSSPPPKMIFPNVDMEQSNIASRGRKADSTSRLRNRGRVVVSELDGLGGTKDAPGFGHGRSGLLHREQALSQRFGGGQPS</sequence>
<reference evidence="2" key="1">
    <citation type="submission" date="2022-08" db="EMBL/GenBank/DDBJ databases">
        <authorList>
            <consortium name="DOE Joint Genome Institute"/>
            <person name="Min B."/>
            <person name="Sierra-Patev S."/>
            <person name="Naranjo-Ortiz M."/>
            <person name="Looney B."/>
            <person name="Konkel Z."/>
            <person name="Slot J.C."/>
            <person name="Sakamoto Y."/>
            <person name="Steenwyk J.L."/>
            <person name="Rokas A."/>
            <person name="Carro J."/>
            <person name="Camarero S."/>
            <person name="Ferreira P."/>
            <person name="Molpeceres G."/>
            <person name="Ruiz-duenas F.J."/>
            <person name="Serrano A."/>
            <person name="Henrissat B."/>
            <person name="Drula E."/>
            <person name="Hughes K.W."/>
            <person name="Mata J.L."/>
            <person name="Ishikawa N.K."/>
            <person name="Vargas-Isla R."/>
            <person name="Ushijima S."/>
            <person name="Smith C.A."/>
            <person name="Ahrendt S."/>
            <person name="Andreopoulos W."/>
            <person name="He G."/>
            <person name="LaButti K."/>
            <person name="Lipzen A."/>
            <person name="Ng V."/>
            <person name="Riley R."/>
            <person name="Sandor L."/>
            <person name="Barry K."/>
            <person name="Martinez A.T."/>
            <person name="Xiao Y."/>
            <person name="Gibbons J.G."/>
            <person name="Terashima K."/>
            <person name="Hibbett D.S."/>
            <person name="Grigoriev I.V."/>
        </authorList>
    </citation>
    <scope>NUCLEOTIDE SEQUENCE</scope>
    <source>
        <strain evidence="2">ET3784</strain>
    </source>
</reference>
<feature type="region of interest" description="Disordered" evidence="1">
    <location>
        <begin position="242"/>
        <end position="314"/>
    </location>
</feature>